<accession>A0A7G6RNS2</accession>
<evidence type="ECO:0000313" key="1">
    <source>
        <dbReference type="EMBL" id="QND43904.1"/>
    </source>
</evidence>
<dbReference type="AlphaFoldDB" id="A0A7G6RNS2"/>
<protein>
    <submittedName>
        <fullName evidence="1">Uncharacterized protein</fullName>
    </submittedName>
</protein>
<proteinExistence type="predicted"/>
<geneLocation type="plasmid" evidence="1 2">
    <name>p_1</name>
</geneLocation>
<keyword evidence="1" id="KW-0614">Plasmid</keyword>
<evidence type="ECO:0000313" key="2">
    <source>
        <dbReference type="Proteomes" id="UP000515518"/>
    </source>
</evidence>
<dbReference type="EMBL" id="CP050552">
    <property type="protein sequence ID" value="QND43904.1"/>
    <property type="molecule type" value="Genomic_DNA"/>
</dbReference>
<dbReference type="Proteomes" id="UP000515518">
    <property type="component" value="Plasmid p_1"/>
</dbReference>
<sequence length="67" mass="7152">MVATSSGQIAAPPLALDELGYVVEPINSKTLVGSLAARQLDQAFGALSILRMIEARLVKRGKTDSRR</sequence>
<gene>
    <name evidence="1" type="ORF">HB770_33240</name>
</gene>
<name>A0A7G6RNS2_RHILV</name>
<organism evidence="1 2">
    <name type="scientific">Rhizobium leguminosarum bv. viciae</name>
    <dbReference type="NCBI Taxonomy" id="387"/>
    <lineage>
        <taxon>Bacteria</taxon>
        <taxon>Pseudomonadati</taxon>
        <taxon>Pseudomonadota</taxon>
        <taxon>Alphaproteobacteria</taxon>
        <taxon>Hyphomicrobiales</taxon>
        <taxon>Rhizobiaceae</taxon>
        <taxon>Rhizobium/Agrobacterium group</taxon>
        <taxon>Rhizobium</taxon>
    </lineage>
</organism>
<reference evidence="2" key="1">
    <citation type="journal article" date="2020" name="Mol. Plant Microbe">
        <title>Rhizobial microsymbionts of the narrowly endemic Oxytropis species growing in Kamchatka are characterized by significant genetic diversity and possess a set of genes that are associated with T3SS and T6SS secretion systems and can affect the development of symbiosis.</title>
        <authorList>
            <person name="Safronova V."/>
            <person name="Guro P."/>
            <person name="Sazanova A."/>
            <person name="Kuznetsova I."/>
            <person name="Belimov A."/>
            <person name="Yakubov V."/>
            <person name="Chirak E."/>
            <person name="Afonin A."/>
            <person name="Gogolev Y."/>
            <person name="Andronov E."/>
            <person name="Tikhonovich I."/>
        </authorList>
    </citation>
    <scope>NUCLEOTIDE SEQUENCE [LARGE SCALE GENOMIC DNA]</scope>
    <source>
        <strain evidence="2">RCAM0610</strain>
        <plasmid evidence="2">p_1</plasmid>
    </source>
</reference>